<dbReference type="EMBL" id="KU754525">
    <property type="protein sequence ID" value="AMO03239.1"/>
    <property type="molecule type" value="Genomic_RNA"/>
</dbReference>
<dbReference type="Gene3D" id="2.60.120.20">
    <property type="match status" value="1"/>
</dbReference>
<dbReference type="SUPFAM" id="SSF88633">
    <property type="entry name" value="Positive stranded ssRNA viruses"/>
    <property type="match status" value="1"/>
</dbReference>
<dbReference type="InterPro" id="IPR029053">
    <property type="entry name" value="Viral_coat"/>
</dbReference>
<dbReference type="InterPro" id="IPR013087">
    <property type="entry name" value="Znf_C2H2_type"/>
</dbReference>
<name>A0A140HER2_9VIRU</name>
<evidence type="ECO:0000256" key="1">
    <source>
        <dbReference type="ARBA" id="ARBA00004328"/>
    </source>
</evidence>
<proteinExistence type="inferred from homology"/>
<dbReference type="GO" id="GO:0044423">
    <property type="term" value="C:virion component"/>
    <property type="evidence" value="ECO:0007669"/>
    <property type="project" value="UniProtKB-KW"/>
</dbReference>
<feature type="domain" description="C2H2-type" evidence="5">
    <location>
        <begin position="4"/>
        <end position="24"/>
    </location>
</feature>
<organism evidence="6">
    <name type="scientific">Craigmillar Park virus</name>
    <dbReference type="NCBI Taxonomy" id="1807811"/>
    <lineage>
        <taxon>Viruses</taxon>
        <taxon>Riboviria</taxon>
        <taxon>Orthornavirae</taxon>
        <taxon>Kitrinoviricota</taxon>
        <taxon>Magsaviricetes</taxon>
        <taxon>Nodamuvirales</taxon>
        <taxon>Nodaviridae</taxon>
    </lineage>
</organism>
<keyword evidence="4" id="KW-0946">Virion</keyword>
<comment type="similarity">
    <text evidence="2">Belongs to the peptidase A6 family.</text>
</comment>
<protein>
    <recommendedName>
        <fullName evidence="3">Capsid protein alpha</fullName>
    </recommendedName>
</protein>
<evidence type="ECO:0000256" key="4">
    <source>
        <dbReference type="ARBA" id="ARBA00022844"/>
    </source>
</evidence>
<comment type="subcellular location">
    <subcellularLocation>
        <location evidence="1">Virion</location>
    </subcellularLocation>
</comment>
<dbReference type="PROSITE" id="PS00028">
    <property type="entry name" value="ZINC_FINGER_C2H2_1"/>
    <property type="match status" value="1"/>
</dbReference>
<sequence>MKTCPICQTQVPTKVALAAHMKTHGAKRSKQRSRRSGNSGVNTIALKEYWGTADKNTVINIDCKPSATKLAKLSTLATIYEQYKLLSFTVHFVHTASATTGGSYFAGVSFGSKPPSDSKGIAALSPSFCKAVTSDSTISVPCTRMMGQAWKDTTDASPGGVIVKSDFKLEVFVSYRVMFSGPTNVAQADVVDITYQTDGRTWKNSDTGEEVHTITLDREVYGELEIEATDADSVSLWNQLTRVWTQAVQLHRAYQANIALIHFVSTAVTALALPALARPAILHIQQRPFRASTHQWELVRRGETVKGPDI</sequence>
<evidence type="ECO:0000256" key="2">
    <source>
        <dbReference type="ARBA" id="ARBA00008815"/>
    </source>
</evidence>
<accession>A0A140HER2</accession>
<evidence type="ECO:0000256" key="3">
    <source>
        <dbReference type="ARBA" id="ARBA00019859"/>
    </source>
</evidence>
<evidence type="ECO:0000259" key="5">
    <source>
        <dbReference type="PROSITE" id="PS00028"/>
    </source>
</evidence>
<evidence type="ECO:0000313" key="6">
    <source>
        <dbReference type="EMBL" id="AMO03239.1"/>
    </source>
</evidence>
<reference evidence="6" key="1">
    <citation type="journal article" date="2016" name="Evol. Bioinform. Online">
        <title>Twenty-five new viruses associated with the Drosophilidae (Diptera).</title>
        <authorList>
            <person name="Webster C.L."/>
            <person name="Longdon B."/>
            <person name="Lewis S.H."/>
            <person name="Obbard D.J."/>
        </authorList>
    </citation>
    <scope>NUCLEOTIDE SEQUENCE</scope>
    <source>
        <strain evidence="6">Dsus_PoolSeq3</strain>
    </source>
</reference>